<keyword evidence="3" id="KW-1185">Reference proteome</keyword>
<dbReference type="Proteomes" id="UP001168990">
    <property type="component" value="Unassembled WGS sequence"/>
</dbReference>
<sequence length="128" mass="14299">MAWNFMKCTKNTISQVRALGSRTVHVRCLPRVVAQWSTSVESKPGGRGGSGSGDEGSGGGGGGEVFQTFLTIFKSFRELISFKSFRKGFLSKNYLENHLETSNNYLENDLENYLETSKNYLENDLKMI</sequence>
<evidence type="ECO:0000256" key="1">
    <source>
        <dbReference type="SAM" id="MobiDB-lite"/>
    </source>
</evidence>
<evidence type="ECO:0000313" key="3">
    <source>
        <dbReference type="Proteomes" id="UP001168990"/>
    </source>
</evidence>
<gene>
    <name evidence="2" type="ORF">PV328_003916</name>
</gene>
<protein>
    <submittedName>
        <fullName evidence="2">Uncharacterized protein</fullName>
    </submittedName>
</protein>
<reference evidence="2" key="1">
    <citation type="journal article" date="2023" name="bioRxiv">
        <title>Scaffold-level genome assemblies of two parasitoid biocontrol wasps reveal the parthenogenesis mechanism and an associated novel virus.</title>
        <authorList>
            <person name="Inwood S."/>
            <person name="Skelly J."/>
            <person name="Guhlin J."/>
            <person name="Harrop T."/>
            <person name="Goldson S."/>
            <person name="Dearden P."/>
        </authorList>
    </citation>
    <scope>NUCLEOTIDE SEQUENCE</scope>
    <source>
        <strain evidence="2">Irish</strain>
        <tissue evidence="2">Whole body</tissue>
    </source>
</reference>
<accession>A0AA39KL16</accession>
<proteinExistence type="predicted"/>
<dbReference type="EMBL" id="JAQQBS010001422">
    <property type="protein sequence ID" value="KAK0165400.1"/>
    <property type="molecule type" value="Genomic_DNA"/>
</dbReference>
<feature type="region of interest" description="Disordered" evidence="1">
    <location>
        <begin position="39"/>
        <end position="62"/>
    </location>
</feature>
<dbReference type="AlphaFoldDB" id="A0AA39KL16"/>
<name>A0AA39KL16_9HYME</name>
<comment type="caution">
    <text evidence="2">The sequence shown here is derived from an EMBL/GenBank/DDBJ whole genome shotgun (WGS) entry which is preliminary data.</text>
</comment>
<reference evidence="2" key="2">
    <citation type="submission" date="2023-03" db="EMBL/GenBank/DDBJ databases">
        <authorList>
            <person name="Inwood S.N."/>
            <person name="Skelly J.G."/>
            <person name="Guhlin J."/>
            <person name="Harrop T.W.R."/>
            <person name="Goldson S.G."/>
            <person name="Dearden P.K."/>
        </authorList>
    </citation>
    <scope>NUCLEOTIDE SEQUENCE</scope>
    <source>
        <strain evidence="2">Irish</strain>
        <tissue evidence="2">Whole body</tissue>
    </source>
</reference>
<feature type="compositionally biased region" description="Gly residues" evidence="1">
    <location>
        <begin position="45"/>
        <end position="62"/>
    </location>
</feature>
<evidence type="ECO:0000313" key="2">
    <source>
        <dbReference type="EMBL" id="KAK0165400.1"/>
    </source>
</evidence>
<organism evidence="2 3">
    <name type="scientific">Microctonus aethiopoides</name>
    <dbReference type="NCBI Taxonomy" id="144406"/>
    <lineage>
        <taxon>Eukaryota</taxon>
        <taxon>Metazoa</taxon>
        <taxon>Ecdysozoa</taxon>
        <taxon>Arthropoda</taxon>
        <taxon>Hexapoda</taxon>
        <taxon>Insecta</taxon>
        <taxon>Pterygota</taxon>
        <taxon>Neoptera</taxon>
        <taxon>Endopterygota</taxon>
        <taxon>Hymenoptera</taxon>
        <taxon>Apocrita</taxon>
        <taxon>Ichneumonoidea</taxon>
        <taxon>Braconidae</taxon>
        <taxon>Euphorinae</taxon>
        <taxon>Microctonus</taxon>
    </lineage>
</organism>